<evidence type="ECO:0000256" key="1">
    <source>
        <dbReference type="ARBA" id="ARBA00010466"/>
    </source>
</evidence>
<dbReference type="PANTHER" id="PTHR34294">
    <property type="entry name" value="TRANSCRIPTIONAL REGULATOR-RELATED"/>
    <property type="match status" value="1"/>
</dbReference>
<dbReference type="AlphaFoldDB" id="Q2CJ88"/>
<dbReference type="HOGENOM" id="CLU_054506_0_1_5"/>
<accession>Q2CJ88</accession>
<evidence type="ECO:0000256" key="2">
    <source>
        <dbReference type="ARBA" id="ARBA00023015"/>
    </source>
</evidence>
<dbReference type="Gene3D" id="3.40.50.1360">
    <property type="match status" value="1"/>
</dbReference>
<reference evidence="6 7" key="1">
    <citation type="journal article" date="2010" name="J. Bacteriol.">
        <title>Genome sequences of Oceanicola granulosus HTCC2516(T) and Oceanicola batsensis HTCC2597(TDelta).</title>
        <authorList>
            <person name="Thrash J.C."/>
            <person name="Cho J.C."/>
            <person name="Vergin K.L."/>
            <person name="Giovannoni S.J."/>
        </authorList>
    </citation>
    <scope>NUCLEOTIDE SEQUENCE [LARGE SCALE GENOMIC DNA]</scope>
    <source>
        <strain evidence="7">ATCC BAA-861 / DSM 15982 / KCTC 12143 / HTCC2516</strain>
    </source>
</reference>
<keyword evidence="7" id="KW-1185">Reference proteome</keyword>
<dbReference type="STRING" id="314256.OG2516_00759"/>
<dbReference type="InterPro" id="IPR036388">
    <property type="entry name" value="WH-like_DNA-bd_sf"/>
</dbReference>
<dbReference type="Gene3D" id="1.10.10.10">
    <property type="entry name" value="Winged helix-like DNA-binding domain superfamily/Winged helix DNA-binding domain"/>
    <property type="match status" value="1"/>
</dbReference>
<dbReference type="InterPro" id="IPR007324">
    <property type="entry name" value="Sugar-bd_dom_put"/>
</dbReference>
<dbReference type="SUPFAM" id="SSF46689">
    <property type="entry name" value="Homeodomain-like"/>
    <property type="match status" value="1"/>
</dbReference>
<evidence type="ECO:0000313" key="7">
    <source>
        <dbReference type="Proteomes" id="UP000003635"/>
    </source>
</evidence>
<sequence>MPASGRRARGEVQSRTEQQIIEAAWCYFKDDMSQADIAARLGLSRSTVVNYLALARARGYVRVSLHPEIFRQREIAEELKRKFALKDALVVPGQPDDPAADLLRVARAAADWLPELLTAGDRLGVSWGETVYHISTEVEAIAIPGLDIVQLVGSRATPLGFAAETCSANLATAFSANCINLHAPLLVQSSDLAEMLRREPVIAAQLDAIRTCNKVLFAAGSVGSDSHVVRSGVVSEATLAAYQARGAAAVICGRFIDRDGNPIPGEIDARIIGTTIDEMRGKELGLLAAAGADKTEPTRAALRAGFTTHLVTCSEIAAGLLADD</sequence>
<keyword evidence="3" id="KW-0238">DNA-binding</keyword>
<dbReference type="GO" id="GO:0030246">
    <property type="term" value="F:carbohydrate binding"/>
    <property type="evidence" value="ECO:0007669"/>
    <property type="project" value="InterPro"/>
</dbReference>
<dbReference type="InterPro" id="IPR051054">
    <property type="entry name" value="SorC_transcr_regulators"/>
</dbReference>
<comment type="caution">
    <text evidence="6">The sequence shown here is derived from an EMBL/GenBank/DDBJ whole genome shotgun (WGS) entry which is preliminary data.</text>
</comment>
<evidence type="ECO:0000259" key="5">
    <source>
        <dbReference type="Pfam" id="PF04198"/>
    </source>
</evidence>
<name>Q2CJ88_OCEGH</name>
<dbReference type="RefSeq" id="WP_007253684.1">
    <property type="nucleotide sequence ID" value="NZ_CH724107.1"/>
</dbReference>
<comment type="similarity">
    <text evidence="1">Belongs to the SorC transcriptional regulatory family.</text>
</comment>
<feature type="domain" description="Sugar-binding" evidence="5">
    <location>
        <begin position="69"/>
        <end position="322"/>
    </location>
</feature>
<evidence type="ECO:0000256" key="4">
    <source>
        <dbReference type="ARBA" id="ARBA00023163"/>
    </source>
</evidence>
<dbReference type="Proteomes" id="UP000003635">
    <property type="component" value="Unassembled WGS sequence"/>
</dbReference>
<dbReference type="eggNOG" id="COG2390">
    <property type="taxonomic scope" value="Bacteria"/>
</dbReference>
<dbReference type="OrthoDB" id="9806345at2"/>
<dbReference type="PANTHER" id="PTHR34294:SF1">
    <property type="entry name" value="TRANSCRIPTIONAL REGULATOR LSRR"/>
    <property type="match status" value="1"/>
</dbReference>
<dbReference type="Pfam" id="PF04198">
    <property type="entry name" value="Sugar-bind"/>
    <property type="match status" value="1"/>
</dbReference>
<organism evidence="6 7">
    <name type="scientific">Oceanicola granulosus (strain ATCC BAA-861 / DSM 15982 / KCTC 12143 / HTCC2516)</name>
    <dbReference type="NCBI Taxonomy" id="314256"/>
    <lineage>
        <taxon>Bacteria</taxon>
        <taxon>Pseudomonadati</taxon>
        <taxon>Pseudomonadota</taxon>
        <taxon>Alphaproteobacteria</taxon>
        <taxon>Rhodobacterales</taxon>
        <taxon>Roseobacteraceae</taxon>
        <taxon>Oceanicola</taxon>
    </lineage>
</organism>
<protein>
    <submittedName>
        <fullName evidence="6">Putative transcriptional regulatory protein</fullName>
    </submittedName>
</protein>
<keyword evidence="4" id="KW-0804">Transcription</keyword>
<dbReference type="SUPFAM" id="SSF100950">
    <property type="entry name" value="NagB/RpiA/CoA transferase-like"/>
    <property type="match status" value="1"/>
</dbReference>
<proteinExistence type="inferred from homology"/>
<evidence type="ECO:0000256" key="3">
    <source>
        <dbReference type="ARBA" id="ARBA00023125"/>
    </source>
</evidence>
<dbReference type="GO" id="GO:0003677">
    <property type="term" value="F:DNA binding"/>
    <property type="evidence" value="ECO:0007669"/>
    <property type="project" value="UniProtKB-KW"/>
</dbReference>
<dbReference type="InterPro" id="IPR009057">
    <property type="entry name" value="Homeodomain-like_sf"/>
</dbReference>
<gene>
    <name evidence="6" type="ORF">OG2516_00759</name>
</gene>
<evidence type="ECO:0000313" key="6">
    <source>
        <dbReference type="EMBL" id="EAR52712.1"/>
    </source>
</evidence>
<dbReference type="EMBL" id="AAOT01000002">
    <property type="protein sequence ID" value="EAR52712.1"/>
    <property type="molecule type" value="Genomic_DNA"/>
</dbReference>
<keyword evidence="2" id="KW-0805">Transcription regulation</keyword>
<dbReference type="InterPro" id="IPR037171">
    <property type="entry name" value="NagB/RpiA_transferase-like"/>
</dbReference>